<accession>A0A9N9GF64</accession>
<dbReference type="Proteomes" id="UP000789739">
    <property type="component" value="Unassembled WGS sequence"/>
</dbReference>
<keyword evidence="2" id="KW-1185">Reference proteome</keyword>
<gene>
    <name evidence="1" type="ORF">PBRASI_LOCUS7902</name>
</gene>
<evidence type="ECO:0000313" key="1">
    <source>
        <dbReference type="EMBL" id="CAG8605958.1"/>
    </source>
</evidence>
<dbReference type="AlphaFoldDB" id="A0A9N9GF64"/>
<dbReference type="EMBL" id="CAJVPI010001305">
    <property type="protein sequence ID" value="CAG8605958.1"/>
    <property type="molecule type" value="Genomic_DNA"/>
</dbReference>
<comment type="caution">
    <text evidence="1">The sequence shown here is derived from an EMBL/GenBank/DDBJ whole genome shotgun (WGS) entry which is preliminary data.</text>
</comment>
<protein>
    <submittedName>
        <fullName evidence="1">9779_t:CDS:1</fullName>
    </submittedName>
</protein>
<sequence length="94" mass="10387">MNTFKRETAPRMAFSRAEFRKDTRGLMMSYLIQSDPFSVWGARPRMVAYNPLSLLSTVLARGEAPPSFVLPDLALPELSEISEGSCEGAATFAQ</sequence>
<proteinExistence type="predicted"/>
<evidence type="ECO:0000313" key="2">
    <source>
        <dbReference type="Proteomes" id="UP000789739"/>
    </source>
</evidence>
<reference evidence="1" key="1">
    <citation type="submission" date="2021-06" db="EMBL/GenBank/DDBJ databases">
        <authorList>
            <person name="Kallberg Y."/>
            <person name="Tangrot J."/>
            <person name="Rosling A."/>
        </authorList>
    </citation>
    <scope>NUCLEOTIDE SEQUENCE</scope>
    <source>
        <strain evidence="1">BR232B</strain>
    </source>
</reference>
<name>A0A9N9GF64_9GLOM</name>
<organism evidence="1 2">
    <name type="scientific">Paraglomus brasilianum</name>
    <dbReference type="NCBI Taxonomy" id="144538"/>
    <lineage>
        <taxon>Eukaryota</taxon>
        <taxon>Fungi</taxon>
        <taxon>Fungi incertae sedis</taxon>
        <taxon>Mucoromycota</taxon>
        <taxon>Glomeromycotina</taxon>
        <taxon>Glomeromycetes</taxon>
        <taxon>Paraglomerales</taxon>
        <taxon>Paraglomeraceae</taxon>
        <taxon>Paraglomus</taxon>
    </lineage>
</organism>